<reference evidence="3 4" key="1">
    <citation type="submission" date="2020-09" db="EMBL/GenBank/DDBJ databases">
        <authorList>
            <person name="Yoon J.-W."/>
        </authorList>
    </citation>
    <scope>NUCLEOTIDE SEQUENCE [LARGE SCALE GENOMIC DNA]</scope>
    <source>
        <strain evidence="3 4">KMU-140</strain>
    </source>
</reference>
<feature type="region of interest" description="Disordered" evidence="2">
    <location>
        <begin position="104"/>
        <end position="123"/>
    </location>
</feature>
<evidence type="ECO:0000313" key="3">
    <source>
        <dbReference type="EMBL" id="MBD2842209.1"/>
    </source>
</evidence>
<name>A0ABR8KUV5_9SPHN</name>
<gene>
    <name evidence="3" type="ORF">IB285_08065</name>
</gene>
<accession>A0ABR8KUV5</accession>
<feature type="region of interest" description="Disordered" evidence="2">
    <location>
        <begin position="242"/>
        <end position="306"/>
    </location>
</feature>
<keyword evidence="4" id="KW-1185">Reference proteome</keyword>
<dbReference type="Proteomes" id="UP000635384">
    <property type="component" value="Unassembled WGS sequence"/>
</dbReference>
<sequence length="306" mass="34992">MSDIDKNAGPIVPDSALGRSLGAYTAPDLSGGFADRIIAATEGRAAPLPASRPAGSRWRSARRLAVGALAAGALGTAAAATGVLERIGVDLPSPAEVWSTITRSEPEAVPASRQGSGLPSGALDTRIEIEGPVDTPEELEEVFRRVDEIREERRDIRRERVDRLIDDAIERRREQGLPAPTPEREEQMRERLDQFRERRDTTREQRLEQRREEYRERIENGEELVPQDIIRERREERFQRPVGRRLERLREMSPEERRDAIRRFRERREEMSQQLNPAPEERDQEPEVLQAPQTDAFEMQPEMPPE</sequence>
<protein>
    <submittedName>
        <fullName evidence="3">Uncharacterized protein</fullName>
    </submittedName>
</protein>
<comment type="caution">
    <text evidence="3">The sequence shown here is derived from an EMBL/GenBank/DDBJ whole genome shotgun (WGS) entry which is preliminary data.</text>
</comment>
<feature type="coiled-coil region" evidence="1">
    <location>
        <begin position="185"/>
        <end position="224"/>
    </location>
</feature>
<evidence type="ECO:0000256" key="1">
    <source>
        <dbReference type="SAM" id="Coils"/>
    </source>
</evidence>
<evidence type="ECO:0000256" key="2">
    <source>
        <dbReference type="SAM" id="MobiDB-lite"/>
    </source>
</evidence>
<dbReference type="RefSeq" id="WP_190787692.1">
    <property type="nucleotide sequence ID" value="NZ_JACXLC010000001.1"/>
</dbReference>
<organism evidence="3 4">
    <name type="scientific">Erythrobacter rubeus</name>
    <dbReference type="NCBI Taxonomy" id="2760803"/>
    <lineage>
        <taxon>Bacteria</taxon>
        <taxon>Pseudomonadati</taxon>
        <taxon>Pseudomonadota</taxon>
        <taxon>Alphaproteobacteria</taxon>
        <taxon>Sphingomonadales</taxon>
        <taxon>Erythrobacteraceae</taxon>
        <taxon>Erythrobacter/Porphyrobacter group</taxon>
        <taxon>Erythrobacter</taxon>
    </lineage>
</organism>
<proteinExistence type="predicted"/>
<evidence type="ECO:0000313" key="4">
    <source>
        <dbReference type="Proteomes" id="UP000635384"/>
    </source>
</evidence>
<keyword evidence="1" id="KW-0175">Coiled coil</keyword>
<feature type="compositionally biased region" description="Basic and acidic residues" evidence="2">
    <location>
        <begin position="242"/>
        <end position="271"/>
    </location>
</feature>
<dbReference type="EMBL" id="JACXLC010000001">
    <property type="protein sequence ID" value="MBD2842209.1"/>
    <property type="molecule type" value="Genomic_DNA"/>
</dbReference>